<gene>
    <name evidence="1" type="ORF">IC609_15690</name>
</gene>
<comment type="caution">
    <text evidence="1">The sequence shown here is derived from an EMBL/GenBank/DDBJ whole genome shotgun (WGS) entry which is preliminary data.</text>
</comment>
<sequence>MYPASTPEKHLVILYPTSSGSSSWDKLERAAVAQGWTVREFEVADPLEDYFEELFADCIDPFLQVKCPVVIARPPMQFSMTWWGNRGTGKAWSQYVQKLECRASVREIEFEVIDNGLDGPFGFRPDEPVADIVNRAENRLASMKNHHSKA</sequence>
<dbReference type="RefSeq" id="WP_191820471.1">
    <property type="nucleotide sequence ID" value="NZ_JACYFT010000006.1"/>
</dbReference>
<dbReference type="Proteomes" id="UP000647424">
    <property type="component" value="Unassembled WGS sequence"/>
</dbReference>
<dbReference type="EMBL" id="JACYFT010000006">
    <property type="protein sequence ID" value="MBD8051979.1"/>
    <property type="molecule type" value="Genomic_DNA"/>
</dbReference>
<organism evidence="1 2">
    <name type="scientific">Limnohabitans radicicola</name>
    <dbReference type="NCBI Taxonomy" id="2771427"/>
    <lineage>
        <taxon>Bacteria</taxon>
        <taxon>Pseudomonadati</taxon>
        <taxon>Pseudomonadota</taxon>
        <taxon>Betaproteobacteria</taxon>
        <taxon>Burkholderiales</taxon>
        <taxon>Comamonadaceae</taxon>
        <taxon>Limnohabitans</taxon>
    </lineage>
</organism>
<name>A0A927IKP7_9BURK</name>
<keyword evidence="2" id="KW-1185">Reference proteome</keyword>
<dbReference type="AlphaFoldDB" id="A0A927IKP7"/>
<evidence type="ECO:0000313" key="1">
    <source>
        <dbReference type="EMBL" id="MBD8051979.1"/>
    </source>
</evidence>
<protein>
    <submittedName>
        <fullName evidence="1">Uncharacterized protein</fullName>
    </submittedName>
</protein>
<evidence type="ECO:0000313" key="2">
    <source>
        <dbReference type="Proteomes" id="UP000647424"/>
    </source>
</evidence>
<proteinExistence type="predicted"/>
<accession>A0A927IKP7</accession>
<reference evidence="1" key="1">
    <citation type="submission" date="2020-09" db="EMBL/GenBank/DDBJ databases">
        <title>Genome seq and assembly of Limnohabitants sp.</title>
        <authorList>
            <person name="Chhetri G."/>
        </authorList>
    </citation>
    <scope>NUCLEOTIDE SEQUENCE</scope>
    <source>
        <strain evidence="1">JUR4</strain>
    </source>
</reference>